<sequence length="469" mass="50660">MAKLSQISKVVIELSTASIAKASFGIPMFVGASTAAVWKNATTGATSYTMIYTDVAAAVIDKLEQPFIDAIQEAFSQTPRIERVMVGRLVPNEATFQPDNSLADSGTGKFPTGTVFELTVNGTSVKYTSVADDTRTQVAAGLLAAAKGLPALTTDYNFAADSVNSYVIRVTPLVVSNGAPMLGNVSGVTVQNGSIKPTDITSGLTQINSESNIWYGFALLDRTSDLVLEAAKWAEAAEPSKQFFTASDDPKIWSAATDDILSKLRDLQYQRTTLIAHKAAKTEWPEAAWMAKVYTADPGSVIFGLKVLSSITPSVFTPGEQQFIWGKNGNTYERYADNTFLINQGTTVSGEWVDIIRDRDWLIDYIQKSVASAMIRRKKIPYTNTGIQIIVNVLQGCLRYAQQMGVLAPDERNADGETVPGFVISYPNAADVSADVKAKRTLYISFVGLLAGAIQLTDIKGVLAYKYGE</sequence>
<protein>
    <submittedName>
        <fullName evidence="1">Tail sheath protein</fullName>
    </submittedName>
</protein>
<dbReference type="EMBL" id="MK388689">
    <property type="protein sequence ID" value="QAX92334.1"/>
    <property type="molecule type" value="Genomic_DNA"/>
</dbReference>
<dbReference type="InterPro" id="IPR021808">
    <property type="entry name" value="DUF3383"/>
</dbReference>
<gene>
    <name evidence="1" type="ORF">LIET2_gp082</name>
</gene>
<proteinExistence type="predicted"/>
<organism evidence="1 2">
    <name type="scientific">Pantoea phage vB_PagM_LIET2</name>
    <dbReference type="NCBI Taxonomy" id="2508071"/>
    <lineage>
        <taxon>Viruses</taxon>
        <taxon>Duplodnaviria</taxon>
        <taxon>Heunggongvirae</taxon>
        <taxon>Uroviricota</taxon>
        <taxon>Caudoviricetes</taxon>
        <taxon>Lietduovirus</taxon>
        <taxon>Lietduovirus LIET2</taxon>
    </lineage>
</organism>
<name>A0A411AW56_9CAUD</name>
<evidence type="ECO:0000313" key="2">
    <source>
        <dbReference type="Proteomes" id="UP000289486"/>
    </source>
</evidence>
<evidence type="ECO:0000313" key="1">
    <source>
        <dbReference type="EMBL" id="QAX92334.1"/>
    </source>
</evidence>
<accession>A0A411AW56</accession>
<dbReference type="Pfam" id="PF11863">
    <property type="entry name" value="DUF3383"/>
    <property type="match status" value="1"/>
</dbReference>
<keyword evidence="2" id="KW-1185">Reference proteome</keyword>
<reference evidence="1 2" key="1">
    <citation type="submission" date="2019-01" db="EMBL/GenBank/DDBJ databases">
        <title>Complete genome sequence of Pantoea phage vB_PagM_LIET2.</title>
        <authorList>
            <person name="Truncaite L."/>
            <person name="Simoliuniene M."/>
            <person name="Kazlauskas D."/>
            <person name="Meskys R."/>
            <person name="Simoliunas E."/>
        </authorList>
    </citation>
    <scope>NUCLEOTIDE SEQUENCE [LARGE SCALE GENOMIC DNA]</scope>
</reference>
<dbReference type="Proteomes" id="UP000289486">
    <property type="component" value="Segment"/>
</dbReference>